<reference evidence="1" key="1">
    <citation type="journal article" date="2015" name="Nature">
        <title>Complex archaea that bridge the gap between prokaryotes and eukaryotes.</title>
        <authorList>
            <person name="Spang A."/>
            <person name="Saw J.H."/>
            <person name="Jorgensen S.L."/>
            <person name="Zaremba-Niedzwiedzka K."/>
            <person name="Martijn J."/>
            <person name="Lind A.E."/>
            <person name="van Eijk R."/>
            <person name="Schleper C."/>
            <person name="Guy L."/>
            <person name="Ettema T.J."/>
        </authorList>
    </citation>
    <scope>NUCLEOTIDE SEQUENCE</scope>
</reference>
<organism evidence="1">
    <name type="scientific">marine sediment metagenome</name>
    <dbReference type="NCBI Taxonomy" id="412755"/>
    <lineage>
        <taxon>unclassified sequences</taxon>
        <taxon>metagenomes</taxon>
        <taxon>ecological metagenomes</taxon>
    </lineage>
</organism>
<comment type="caution">
    <text evidence="1">The sequence shown here is derived from an EMBL/GenBank/DDBJ whole genome shotgun (WGS) entry which is preliminary data.</text>
</comment>
<dbReference type="EMBL" id="LAZR01002823">
    <property type="protein sequence ID" value="KKN25166.1"/>
    <property type="molecule type" value="Genomic_DNA"/>
</dbReference>
<name>A0A0F9RJK2_9ZZZZ</name>
<evidence type="ECO:0000313" key="1">
    <source>
        <dbReference type="EMBL" id="KKN25166.1"/>
    </source>
</evidence>
<sequence>MTQAYEEVMEMEFTEVEEFEHSTAEKSVESEVDDLLGDLNPRYFEEVYSLEEAQNKVFSSDLIVSGNFNMFTPF</sequence>
<proteinExistence type="predicted"/>
<protein>
    <submittedName>
        <fullName evidence="1">Uncharacterized protein</fullName>
    </submittedName>
</protein>
<accession>A0A0F9RJK2</accession>
<dbReference type="AlphaFoldDB" id="A0A0F9RJK2"/>
<gene>
    <name evidence="1" type="ORF">LCGC14_0887490</name>
</gene>